<evidence type="ECO:0000256" key="13">
    <source>
        <dbReference type="ARBA" id="ARBA00023152"/>
    </source>
</evidence>
<reference evidence="17 18" key="1">
    <citation type="journal article" date="2016" name="Nat. Commun.">
        <title>Thousands of microbial genomes shed light on interconnected biogeochemical processes in an aquifer system.</title>
        <authorList>
            <person name="Anantharaman K."/>
            <person name="Brown C.T."/>
            <person name="Hug L.A."/>
            <person name="Sharon I."/>
            <person name="Castelle C.J."/>
            <person name="Probst A.J."/>
            <person name="Thomas B.C."/>
            <person name="Singh A."/>
            <person name="Wilkins M.J."/>
            <person name="Karaoz U."/>
            <person name="Brodie E.L."/>
            <person name="Williams K.H."/>
            <person name="Hubbard S.S."/>
            <person name="Banfield J.F."/>
        </authorList>
    </citation>
    <scope>NUCLEOTIDE SEQUENCE [LARGE SCALE GENOMIC DNA]</scope>
</reference>
<evidence type="ECO:0000256" key="12">
    <source>
        <dbReference type="ARBA" id="ARBA00022842"/>
    </source>
</evidence>
<evidence type="ECO:0000256" key="5">
    <source>
        <dbReference type="ARBA" id="ARBA00022490"/>
    </source>
</evidence>
<dbReference type="GO" id="GO:0048029">
    <property type="term" value="F:monosaccharide binding"/>
    <property type="evidence" value="ECO:0007669"/>
    <property type="project" value="TreeGrafter"/>
</dbReference>
<evidence type="ECO:0000256" key="3">
    <source>
        <dbReference type="ARBA" id="ARBA00004496"/>
    </source>
</evidence>
<feature type="domain" description="Phosphofructokinase" evidence="16">
    <location>
        <begin position="8"/>
        <end position="281"/>
    </location>
</feature>
<dbReference type="GO" id="GO:0016208">
    <property type="term" value="F:AMP binding"/>
    <property type="evidence" value="ECO:0007669"/>
    <property type="project" value="TreeGrafter"/>
</dbReference>
<evidence type="ECO:0000256" key="2">
    <source>
        <dbReference type="ARBA" id="ARBA00002659"/>
    </source>
</evidence>
<comment type="similarity">
    <text evidence="15">Belongs to the phosphofructokinase type A (PFKA) family. ATP-dependent PFK group I subfamily. Prokaryotic clade 'B1' sub-subfamily.</text>
</comment>
<dbReference type="Proteomes" id="UP000178602">
    <property type="component" value="Unassembled WGS sequence"/>
</dbReference>
<evidence type="ECO:0000256" key="6">
    <source>
        <dbReference type="ARBA" id="ARBA00022533"/>
    </source>
</evidence>
<dbReference type="PIRSF" id="PIRSF000532">
    <property type="entry name" value="ATP_PFK_prok"/>
    <property type="match status" value="1"/>
</dbReference>
<keyword evidence="10 15" id="KW-0418">Kinase</keyword>
<feature type="binding site" evidence="15">
    <location>
        <position position="107"/>
    </location>
    <ligand>
        <name>Mg(2+)</name>
        <dbReference type="ChEBI" id="CHEBI:18420"/>
        <note>catalytic</note>
    </ligand>
</feature>
<evidence type="ECO:0000256" key="15">
    <source>
        <dbReference type="HAMAP-Rule" id="MF_00339"/>
    </source>
</evidence>
<comment type="pathway">
    <text evidence="4 15">Carbohydrate degradation; glycolysis; D-glyceraldehyde 3-phosphate and glycerone phosphate from D-glucose: step 3/4.</text>
</comment>
<feature type="binding site" description="in other chain" evidence="15">
    <location>
        <begin position="255"/>
        <end position="258"/>
    </location>
    <ligand>
        <name>substrate</name>
        <note>ligand shared between dimeric partners</note>
    </ligand>
</feature>
<feature type="binding site" description="in other chain" evidence="15">
    <location>
        <begin position="218"/>
        <end position="220"/>
    </location>
    <ligand>
        <name>ADP</name>
        <dbReference type="ChEBI" id="CHEBI:456216"/>
        <note>allosteric activator; ligand shared between dimeric partners</note>
    </ligand>
</feature>
<evidence type="ECO:0000256" key="8">
    <source>
        <dbReference type="ARBA" id="ARBA00022723"/>
    </source>
</evidence>
<feature type="active site" description="Proton acceptor" evidence="15">
    <location>
        <position position="132"/>
    </location>
</feature>
<feature type="binding site" evidence="15">
    <location>
        <begin position="25"/>
        <end position="29"/>
    </location>
    <ligand>
        <name>ADP</name>
        <dbReference type="ChEBI" id="CHEBI:456216"/>
        <note>allosteric activator; ligand shared between dimeric partners</note>
    </ligand>
</feature>
<dbReference type="GO" id="GO:0005945">
    <property type="term" value="C:6-phosphofructokinase complex"/>
    <property type="evidence" value="ECO:0007669"/>
    <property type="project" value="TreeGrafter"/>
</dbReference>
<dbReference type="AlphaFoldDB" id="A0A1F4T8G7"/>
<feature type="binding site" evidence="15">
    <location>
        <position position="15"/>
    </location>
    <ligand>
        <name>ATP</name>
        <dbReference type="ChEBI" id="CHEBI:30616"/>
    </ligand>
</feature>
<dbReference type="EC" id="2.7.1.11" evidence="15"/>
<dbReference type="InterPro" id="IPR035966">
    <property type="entry name" value="PKF_sf"/>
</dbReference>
<evidence type="ECO:0000256" key="4">
    <source>
        <dbReference type="ARBA" id="ARBA00004679"/>
    </source>
</evidence>
<evidence type="ECO:0000256" key="11">
    <source>
        <dbReference type="ARBA" id="ARBA00022840"/>
    </source>
</evidence>
<keyword evidence="8 15" id="KW-0479">Metal-binding</keyword>
<comment type="activity regulation">
    <text evidence="15">Allosterically activated by ADP and other diphosphonucleosides, and allosterically inhibited by phosphoenolpyruvate.</text>
</comment>
<accession>A0A1F4T8G7</accession>
<feature type="binding site" evidence="15">
    <location>
        <position position="249"/>
    </location>
    <ligand>
        <name>substrate</name>
        <note>ligand shared between dimeric partners</note>
    </ligand>
</feature>
<gene>
    <name evidence="15" type="primary">pfkA</name>
    <name evidence="17" type="ORF">A3K49_00775</name>
</gene>
<dbReference type="InterPro" id="IPR022953">
    <property type="entry name" value="ATP_PFK"/>
</dbReference>
<feature type="binding site" evidence="15">
    <location>
        <position position="167"/>
    </location>
    <ligand>
        <name>substrate</name>
        <note>ligand shared between dimeric partners</note>
    </ligand>
</feature>
<feature type="binding site" description="in other chain" evidence="15">
    <location>
        <begin position="130"/>
        <end position="132"/>
    </location>
    <ligand>
        <name>substrate</name>
        <note>ligand shared between dimeric partners</note>
    </ligand>
</feature>
<comment type="cofactor">
    <cofactor evidence="1 15">
        <name>Mg(2+)</name>
        <dbReference type="ChEBI" id="CHEBI:18420"/>
    </cofactor>
</comment>
<dbReference type="GO" id="GO:0061621">
    <property type="term" value="P:canonical glycolysis"/>
    <property type="evidence" value="ECO:0007669"/>
    <property type="project" value="TreeGrafter"/>
</dbReference>
<dbReference type="EMBL" id="MEUG01000001">
    <property type="protein sequence ID" value="OGC28877.1"/>
    <property type="molecule type" value="Genomic_DNA"/>
</dbReference>
<dbReference type="GO" id="GO:0006002">
    <property type="term" value="P:fructose 6-phosphate metabolic process"/>
    <property type="evidence" value="ECO:0007669"/>
    <property type="project" value="InterPro"/>
</dbReference>
<dbReference type="SUPFAM" id="SSF53784">
    <property type="entry name" value="Phosphofructokinase"/>
    <property type="match status" value="1"/>
</dbReference>
<feature type="binding site" description="in other chain" evidence="15">
    <location>
        <begin position="190"/>
        <end position="192"/>
    </location>
    <ligand>
        <name>ADP</name>
        <dbReference type="ChEBI" id="CHEBI:456216"/>
        <note>allosteric activator; ligand shared between dimeric partners</note>
    </ligand>
</feature>
<keyword evidence="9 15" id="KW-0547">Nucleotide-binding</keyword>
<feature type="binding site" description="in other chain" evidence="15">
    <location>
        <position position="159"/>
    </location>
    <ligand>
        <name>ADP</name>
        <dbReference type="ChEBI" id="CHEBI:456216"/>
        <note>allosteric activator; ligand shared between dimeric partners</note>
    </ligand>
</feature>
<feature type="binding site" evidence="15">
    <location>
        <begin position="106"/>
        <end position="109"/>
    </location>
    <ligand>
        <name>ATP</name>
        <dbReference type="ChEBI" id="CHEBI:30616"/>
    </ligand>
</feature>
<dbReference type="HAMAP" id="MF_00339">
    <property type="entry name" value="Phosphofructokinase_I_B1"/>
    <property type="match status" value="1"/>
</dbReference>
<comment type="function">
    <text evidence="2 15">Catalyzes the phosphorylation of D-fructose 6-phosphate to fructose 1,6-bisphosphate by ATP, the first committing step of glycolysis.</text>
</comment>
<dbReference type="PANTHER" id="PTHR13697:SF4">
    <property type="entry name" value="ATP-DEPENDENT 6-PHOSPHOFRUCTOKINASE"/>
    <property type="match status" value="1"/>
</dbReference>
<evidence type="ECO:0000259" key="16">
    <source>
        <dbReference type="Pfam" id="PF00365"/>
    </source>
</evidence>
<feature type="binding site" evidence="15">
    <location>
        <begin position="76"/>
        <end position="77"/>
    </location>
    <ligand>
        <name>ATP</name>
        <dbReference type="ChEBI" id="CHEBI:30616"/>
    </ligand>
</feature>
<keyword evidence="13 15" id="KW-0324">Glycolysis</keyword>
<dbReference type="GO" id="GO:0003872">
    <property type="term" value="F:6-phosphofructokinase activity"/>
    <property type="evidence" value="ECO:0007669"/>
    <property type="project" value="UniProtKB-UniRule"/>
</dbReference>
<feature type="binding site" description="in other chain" evidence="15">
    <location>
        <position position="227"/>
    </location>
    <ligand>
        <name>substrate</name>
        <note>ligand shared between dimeric partners</note>
    </ligand>
</feature>
<dbReference type="GO" id="GO:0042802">
    <property type="term" value="F:identical protein binding"/>
    <property type="evidence" value="ECO:0007669"/>
    <property type="project" value="TreeGrafter"/>
</dbReference>
<evidence type="ECO:0000313" key="18">
    <source>
        <dbReference type="Proteomes" id="UP000178602"/>
    </source>
</evidence>
<keyword evidence="11 15" id="KW-0067">ATP-binding</keyword>
<dbReference type="Gene3D" id="3.40.50.450">
    <property type="match status" value="1"/>
</dbReference>
<dbReference type="UniPathway" id="UPA00109">
    <property type="reaction ID" value="UER00182"/>
</dbReference>
<protein>
    <recommendedName>
        <fullName evidence="15">ATP-dependent 6-phosphofructokinase</fullName>
        <shortName evidence="15">ATP-PFK</shortName>
        <shortName evidence="15">Phosphofructokinase</shortName>
        <ecNumber evidence="15">2.7.1.11</ecNumber>
    </recommendedName>
    <alternativeName>
        <fullName evidence="15">Phosphohexokinase</fullName>
    </alternativeName>
</protein>
<sequence length="325" mass="34960">MAKKLNTIGVITTGGDAPGMNPAIRAVVRTAAFYGVKTYGVEKGWFGAINDHIRELTAHSVSGIIHHGGTFLHTKRCPEFKDKNNRQKALANFKKYGIEGMVVIGGDGSMRASMALIDDFKFPINVVPASIDNDIPGTDFTIGFDTAVNTAMEAIDKIRDTADSHERLFVIEVMGRHNGFIAADVALVCGAEIVIIPEVKHNIDAIAAKISKGRQRGKESFIVVVAEGAESGVSVRDKLAKRLPDMDIRVSVLGHIQRGGSPSAFSRELAGKLGATAAELLINGKYGQLVGTKSDKVCPVPLNKVNRLVKKVEMEQLRIAEMLSS</sequence>
<dbReference type="GO" id="GO:0046872">
    <property type="term" value="F:metal ion binding"/>
    <property type="evidence" value="ECO:0007669"/>
    <property type="project" value="UniProtKB-KW"/>
</dbReference>
<evidence type="ECO:0000256" key="14">
    <source>
        <dbReference type="ARBA" id="ARBA00048070"/>
    </source>
</evidence>
<dbReference type="GO" id="GO:0005524">
    <property type="term" value="F:ATP binding"/>
    <property type="evidence" value="ECO:0007669"/>
    <property type="project" value="UniProtKB-KW"/>
</dbReference>
<evidence type="ECO:0000256" key="7">
    <source>
        <dbReference type="ARBA" id="ARBA00022679"/>
    </source>
</evidence>
<dbReference type="GO" id="GO:0070095">
    <property type="term" value="F:fructose-6-phosphate binding"/>
    <property type="evidence" value="ECO:0007669"/>
    <property type="project" value="TreeGrafter"/>
</dbReference>
<keyword evidence="6 15" id="KW-0021">Allosteric enzyme</keyword>
<dbReference type="GO" id="GO:0030388">
    <property type="term" value="P:fructose 1,6-bisphosphate metabolic process"/>
    <property type="evidence" value="ECO:0007669"/>
    <property type="project" value="TreeGrafter"/>
</dbReference>
<evidence type="ECO:0000313" key="17">
    <source>
        <dbReference type="EMBL" id="OGC28877.1"/>
    </source>
</evidence>
<feature type="binding site" description="in other chain" evidence="15">
    <location>
        <begin position="174"/>
        <end position="176"/>
    </location>
    <ligand>
        <name>substrate</name>
        <note>ligand shared between dimeric partners</note>
    </ligand>
</feature>
<comment type="catalytic activity">
    <reaction evidence="14 15">
        <text>beta-D-fructose 6-phosphate + ATP = beta-D-fructose 1,6-bisphosphate + ADP + H(+)</text>
        <dbReference type="Rhea" id="RHEA:16109"/>
        <dbReference type="ChEBI" id="CHEBI:15378"/>
        <dbReference type="ChEBI" id="CHEBI:30616"/>
        <dbReference type="ChEBI" id="CHEBI:32966"/>
        <dbReference type="ChEBI" id="CHEBI:57634"/>
        <dbReference type="ChEBI" id="CHEBI:456216"/>
        <dbReference type="EC" id="2.7.1.11"/>
    </reaction>
</comment>
<evidence type="ECO:0000256" key="10">
    <source>
        <dbReference type="ARBA" id="ARBA00022777"/>
    </source>
</evidence>
<dbReference type="NCBIfam" id="NF002872">
    <property type="entry name" value="PRK03202.1"/>
    <property type="match status" value="1"/>
</dbReference>
<evidence type="ECO:0000256" key="9">
    <source>
        <dbReference type="ARBA" id="ARBA00022741"/>
    </source>
</evidence>
<keyword evidence="7 15" id="KW-0808">Transferase</keyword>
<proteinExistence type="inferred from homology"/>
<evidence type="ECO:0000256" key="1">
    <source>
        <dbReference type="ARBA" id="ARBA00001946"/>
    </source>
</evidence>
<dbReference type="Gene3D" id="3.40.50.460">
    <property type="entry name" value="Phosphofructokinase domain"/>
    <property type="match status" value="1"/>
</dbReference>
<organism evidence="17 18">
    <name type="scientific">candidate division WOR-1 bacterium RIFOXYC12_FULL_54_18</name>
    <dbReference type="NCBI Taxonomy" id="1802584"/>
    <lineage>
        <taxon>Bacteria</taxon>
        <taxon>Bacillati</taxon>
        <taxon>Saganbacteria</taxon>
    </lineage>
</organism>
<keyword evidence="12 15" id="KW-0460">Magnesium</keyword>
<dbReference type="Pfam" id="PF00365">
    <property type="entry name" value="PFK"/>
    <property type="match status" value="1"/>
</dbReference>
<feature type="binding site" description="in other chain" evidence="15">
    <location>
        <position position="216"/>
    </location>
    <ligand>
        <name>ADP</name>
        <dbReference type="ChEBI" id="CHEBI:456216"/>
        <note>allosteric activator; ligand shared between dimeric partners</note>
    </ligand>
</feature>
<comment type="caution">
    <text evidence="17">The sequence shown here is derived from an EMBL/GenBank/DDBJ whole genome shotgun (WGS) entry which is preliminary data.</text>
</comment>
<keyword evidence="5 15" id="KW-0963">Cytoplasm</keyword>
<name>A0A1F4T8G7_UNCSA</name>
<dbReference type="InterPro" id="IPR012828">
    <property type="entry name" value="PFKA_ATP_prok"/>
</dbReference>
<dbReference type="PANTHER" id="PTHR13697">
    <property type="entry name" value="PHOSPHOFRUCTOKINASE"/>
    <property type="match status" value="1"/>
</dbReference>
<dbReference type="InterPro" id="IPR012003">
    <property type="entry name" value="ATP_PFK_prok-type"/>
</dbReference>
<comment type="subcellular location">
    <subcellularLocation>
        <location evidence="3 15">Cytoplasm</location>
    </subcellularLocation>
</comment>
<dbReference type="InterPro" id="IPR000023">
    <property type="entry name" value="Phosphofructokinase_dom"/>
</dbReference>
<comment type="caution">
    <text evidence="15">Lacks conserved residue(s) required for the propagation of feature annotation.</text>
</comment>
<dbReference type="PRINTS" id="PR00476">
    <property type="entry name" value="PHFRCTKINASE"/>
</dbReference>
<dbReference type="FunFam" id="3.40.50.460:FF:000002">
    <property type="entry name" value="ATP-dependent 6-phosphofructokinase"/>
    <property type="match status" value="1"/>
</dbReference>
<comment type="subunit">
    <text evidence="15">Homotetramer.</text>
</comment>